<dbReference type="GO" id="GO:0046872">
    <property type="term" value="F:metal ion binding"/>
    <property type="evidence" value="ECO:0007669"/>
    <property type="project" value="UniProtKB-KW"/>
</dbReference>
<evidence type="ECO:0000256" key="6">
    <source>
        <dbReference type="ARBA" id="ARBA00022801"/>
    </source>
</evidence>
<evidence type="ECO:0000256" key="3">
    <source>
        <dbReference type="ARBA" id="ARBA00006958"/>
    </source>
</evidence>
<keyword evidence="5" id="KW-0479">Metal-binding</keyword>
<dbReference type="PANTHER" id="PTHR22930:SF85">
    <property type="entry name" value="GH03217P-RELATED"/>
    <property type="match status" value="1"/>
</dbReference>
<protein>
    <submittedName>
        <fullName evidence="9">Protein ANTAGONIST OF LIKE HETEROCHROMATIN PROTEIN 1-like</fullName>
    </submittedName>
</protein>
<dbReference type="Pfam" id="PF13359">
    <property type="entry name" value="DDE_Tnp_4"/>
    <property type="match status" value="1"/>
</dbReference>
<evidence type="ECO:0000256" key="5">
    <source>
        <dbReference type="ARBA" id="ARBA00022723"/>
    </source>
</evidence>
<name>A0A672HMP7_SALFA</name>
<dbReference type="InterPro" id="IPR027806">
    <property type="entry name" value="HARBI1_dom"/>
</dbReference>
<dbReference type="GO" id="GO:0005634">
    <property type="term" value="C:nucleus"/>
    <property type="evidence" value="ECO:0007669"/>
    <property type="project" value="UniProtKB-SubCell"/>
</dbReference>
<dbReference type="Proteomes" id="UP000472267">
    <property type="component" value="Chromosome 5"/>
</dbReference>
<reference evidence="9" key="3">
    <citation type="submission" date="2025-09" db="UniProtKB">
        <authorList>
            <consortium name="Ensembl"/>
        </authorList>
    </citation>
    <scope>IDENTIFICATION</scope>
</reference>
<dbReference type="GO" id="GO:0004518">
    <property type="term" value="F:nuclease activity"/>
    <property type="evidence" value="ECO:0007669"/>
    <property type="project" value="UniProtKB-KW"/>
</dbReference>
<dbReference type="PANTHER" id="PTHR22930">
    <property type="match status" value="1"/>
</dbReference>
<dbReference type="GO" id="GO:0016787">
    <property type="term" value="F:hydrolase activity"/>
    <property type="evidence" value="ECO:0007669"/>
    <property type="project" value="UniProtKB-KW"/>
</dbReference>
<evidence type="ECO:0000256" key="1">
    <source>
        <dbReference type="ARBA" id="ARBA00001968"/>
    </source>
</evidence>
<sequence>MSFMIRRHFYRRRQERRRNAILRAITTPTREKRKLWTHARCHAWWQHACDTWTERDWLLNFRMRRTTFRHLCELLRPKLTRQDTRYRRAVPVELRVAVCLWRLATNLELRSISHLFGVGLSSACVFTQQVVAAINDNLKSQYLHTPKDAEFVEIVKGFHDRWGFPQCAGAVDGTHIPILAPSHNPADYYNRKGFYSIILQGVVDHNMKFWDVNIGWPGRVHDARVLSNSSLYERGQNGTLLPSLQETIQDVDVPLVILGDAAYPLLPWLMKPYQEGRGITAEQTAFNHRLSQARMTVERAFGRLKGRWRCLLKRCDCDVFFVSDIVLACCILHNFCESHNEEYICSDNDVHDQRPDPADRQIGGDSGANI</sequence>
<keyword evidence="6" id="KW-0378">Hydrolase</keyword>
<accession>A0A672HMP7</accession>
<evidence type="ECO:0000256" key="2">
    <source>
        <dbReference type="ARBA" id="ARBA00004123"/>
    </source>
</evidence>
<reference evidence="9" key="2">
    <citation type="submission" date="2025-08" db="UniProtKB">
        <authorList>
            <consortium name="Ensembl"/>
        </authorList>
    </citation>
    <scope>IDENTIFICATION</scope>
</reference>
<proteinExistence type="inferred from homology"/>
<comment type="similarity">
    <text evidence="3">Belongs to the HARBI1 family.</text>
</comment>
<keyword evidence="10" id="KW-1185">Reference proteome</keyword>
<keyword evidence="7" id="KW-0539">Nucleus</keyword>
<dbReference type="AlphaFoldDB" id="A0A672HMP7"/>
<evidence type="ECO:0000259" key="8">
    <source>
        <dbReference type="Pfam" id="PF13359"/>
    </source>
</evidence>
<evidence type="ECO:0000313" key="9">
    <source>
        <dbReference type="Ensembl" id="ENSSFAP00005030312.1"/>
    </source>
</evidence>
<gene>
    <name evidence="9" type="primary">LOC115388918</name>
</gene>
<dbReference type="InterPro" id="IPR045249">
    <property type="entry name" value="HARBI1-like"/>
</dbReference>
<dbReference type="InParanoid" id="A0A672HMP7"/>
<organism evidence="9 10">
    <name type="scientific">Salarias fasciatus</name>
    <name type="common">Jewelled blenny</name>
    <name type="synonym">Blennius fasciatus</name>
    <dbReference type="NCBI Taxonomy" id="181472"/>
    <lineage>
        <taxon>Eukaryota</taxon>
        <taxon>Metazoa</taxon>
        <taxon>Chordata</taxon>
        <taxon>Craniata</taxon>
        <taxon>Vertebrata</taxon>
        <taxon>Euteleostomi</taxon>
        <taxon>Actinopterygii</taxon>
        <taxon>Neopterygii</taxon>
        <taxon>Teleostei</taxon>
        <taxon>Neoteleostei</taxon>
        <taxon>Acanthomorphata</taxon>
        <taxon>Ovalentaria</taxon>
        <taxon>Blenniimorphae</taxon>
        <taxon>Blenniiformes</taxon>
        <taxon>Blennioidei</taxon>
        <taxon>Blenniidae</taxon>
        <taxon>Salariinae</taxon>
        <taxon>Salarias</taxon>
    </lineage>
</organism>
<evidence type="ECO:0000256" key="7">
    <source>
        <dbReference type="ARBA" id="ARBA00023242"/>
    </source>
</evidence>
<comment type="subcellular location">
    <subcellularLocation>
        <location evidence="2">Nucleus</location>
    </subcellularLocation>
</comment>
<dbReference type="Ensembl" id="ENSSFAT00005031411.1">
    <property type="protein sequence ID" value="ENSSFAP00005030312.1"/>
    <property type="gene ID" value="ENSSFAG00005015382.1"/>
</dbReference>
<reference evidence="9" key="1">
    <citation type="submission" date="2019-06" db="EMBL/GenBank/DDBJ databases">
        <authorList>
            <consortium name="Wellcome Sanger Institute Data Sharing"/>
        </authorList>
    </citation>
    <scope>NUCLEOTIDE SEQUENCE [LARGE SCALE GENOMIC DNA]</scope>
</reference>
<keyword evidence="4" id="KW-0540">Nuclease</keyword>
<feature type="domain" description="DDE Tnp4" evidence="8">
    <location>
        <begin position="171"/>
        <end position="334"/>
    </location>
</feature>
<dbReference type="OMA" id="LTWAQHM"/>
<evidence type="ECO:0000313" key="10">
    <source>
        <dbReference type="Proteomes" id="UP000472267"/>
    </source>
</evidence>
<comment type="cofactor">
    <cofactor evidence="1">
        <name>a divalent metal cation</name>
        <dbReference type="ChEBI" id="CHEBI:60240"/>
    </cofactor>
</comment>
<evidence type="ECO:0000256" key="4">
    <source>
        <dbReference type="ARBA" id="ARBA00022722"/>
    </source>
</evidence>